<organism evidence="1 2">
    <name type="scientific">candidate division Kazan bacterium GW2011_GWB1_52_7</name>
    <dbReference type="NCBI Taxonomy" id="1620414"/>
    <lineage>
        <taxon>Bacteria</taxon>
        <taxon>Bacteria division Kazan-3B-28</taxon>
    </lineage>
</organism>
<dbReference type="EMBL" id="LCRB01000008">
    <property type="protein sequence ID" value="KKW26406.1"/>
    <property type="molecule type" value="Genomic_DNA"/>
</dbReference>
<dbReference type="Gene3D" id="3.40.50.150">
    <property type="entry name" value="Vaccinia Virus protein VP39"/>
    <property type="match status" value="1"/>
</dbReference>
<dbReference type="SUPFAM" id="SSF53335">
    <property type="entry name" value="S-adenosyl-L-methionine-dependent methyltransferases"/>
    <property type="match status" value="1"/>
</dbReference>
<evidence type="ECO:0000313" key="1">
    <source>
        <dbReference type="EMBL" id="KKW26406.1"/>
    </source>
</evidence>
<dbReference type="AlphaFoldDB" id="A0A0G1X5Z6"/>
<reference evidence="1 2" key="1">
    <citation type="journal article" date="2015" name="Nature">
        <title>rRNA introns, odd ribosomes, and small enigmatic genomes across a large radiation of phyla.</title>
        <authorList>
            <person name="Brown C.T."/>
            <person name="Hug L.A."/>
            <person name="Thomas B.C."/>
            <person name="Sharon I."/>
            <person name="Castelle C.J."/>
            <person name="Singh A."/>
            <person name="Wilkins M.J."/>
            <person name="Williams K.H."/>
            <person name="Banfield J.F."/>
        </authorList>
    </citation>
    <scope>NUCLEOTIDE SEQUENCE [LARGE SCALE GENOMIC DNA]</scope>
</reference>
<evidence type="ECO:0008006" key="3">
    <source>
        <dbReference type="Google" id="ProtNLM"/>
    </source>
</evidence>
<accession>A0A0G1X5Z6</accession>
<dbReference type="Proteomes" id="UP000034913">
    <property type="component" value="Unassembled WGS sequence"/>
</dbReference>
<evidence type="ECO:0000313" key="2">
    <source>
        <dbReference type="Proteomes" id="UP000034913"/>
    </source>
</evidence>
<comment type="caution">
    <text evidence="1">The sequence shown here is derived from an EMBL/GenBank/DDBJ whole genome shotgun (WGS) entry which is preliminary data.</text>
</comment>
<dbReference type="Pfam" id="PF13578">
    <property type="entry name" value="Methyltransf_24"/>
    <property type="match status" value="1"/>
</dbReference>
<sequence length="260" mass="29832">MRDHTGVFGAFSRLTFSGLWEILKHPSLIPARLSRSSRASISEIAEFVFPDAEKSLAESYRHEFLLNRDFFSVLDDRFVRVRGKRIRLDGWFELLYVLVRLGKPARVLETGIFDGHSSAVILQALTDNGAGELISIDLPAYDAIPFSTSRMEETSLPSGEKPGWVIPDNLRSRHRLILGDAKEYLSKVLEEAKTIDVFLHDSLHTFEHQWFEYSAAWPHLSREGILLSDDVFWNTAYHRFCRSRRVPYMVHRGLGVAKKI</sequence>
<gene>
    <name evidence="1" type="ORF">VF00_C0008G0005</name>
</gene>
<proteinExistence type="predicted"/>
<protein>
    <recommendedName>
        <fullName evidence="3">Class I SAM-dependent methyltransferase</fullName>
    </recommendedName>
</protein>
<name>A0A0G1X5Z6_UNCK3</name>
<dbReference type="InterPro" id="IPR029063">
    <property type="entry name" value="SAM-dependent_MTases_sf"/>
</dbReference>